<feature type="region of interest" description="Disordered" evidence="1">
    <location>
        <begin position="27"/>
        <end position="111"/>
    </location>
</feature>
<gene>
    <name evidence="2" type="ORF">CSUI_009982</name>
</gene>
<dbReference type="RefSeq" id="XP_067917935.1">
    <property type="nucleotide sequence ID" value="XM_068070089.1"/>
</dbReference>
<accession>A0A2C6KI79</accession>
<reference evidence="2 3" key="1">
    <citation type="journal article" date="2017" name="Int. J. Parasitol.">
        <title>The genome of the protozoan parasite Cystoisospora suis and a reverse vaccinology approach to identify vaccine candidates.</title>
        <authorList>
            <person name="Palmieri N."/>
            <person name="Shrestha A."/>
            <person name="Ruttkowski B."/>
            <person name="Beck T."/>
            <person name="Vogl C."/>
            <person name="Tomley F."/>
            <person name="Blake D.P."/>
            <person name="Joachim A."/>
        </authorList>
    </citation>
    <scope>NUCLEOTIDE SEQUENCE [LARGE SCALE GENOMIC DNA]</scope>
    <source>
        <strain evidence="2 3">Wien I</strain>
    </source>
</reference>
<name>A0A2C6KI79_9APIC</name>
<feature type="non-terminal residue" evidence="2">
    <location>
        <position position="122"/>
    </location>
</feature>
<evidence type="ECO:0000313" key="2">
    <source>
        <dbReference type="EMBL" id="PHJ16205.1"/>
    </source>
</evidence>
<feature type="compositionally biased region" description="Low complexity" evidence="1">
    <location>
        <begin position="93"/>
        <end position="111"/>
    </location>
</feature>
<comment type="caution">
    <text evidence="2">The sequence shown here is derived from an EMBL/GenBank/DDBJ whole genome shotgun (WGS) entry which is preliminary data.</text>
</comment>
<dbReference type="AlphaFoldDB" id="A0A2C6KI79"/>
<organism evidence="2 3">
    <name type="scientific">Cystoisospora suis</name>
    <dbReference type="NCBI Taxonomy" id="483139"/>
    <lineage>
        <taxon>Eukaryota</taxon>
        <taxon>Sar</taxon>
        <taxon>Alveolata</taxon>
        <taxon>Apicomplexa</taxon>
        <taxon>Conoidasida</taxon>
        <taxon>Coccidia</taxon>
        <taxon>Eucoccidiorida</taxon>
        <taxon>Eimeriorina</taxon>
        <taxon>Sarcocystidae</taxon>
        <taxon>Cystoisospora</taxon>
    </lineage>
</organism>
<protein>
    <submittedName>
        <fullName evidence="2">Uncharacterized protein</fullName>
    </submittedName>
</protein>
<feature type="compositionally biased region" description="Basic and acidic residues" evidence="1">
    <location>
        <begin position="41"/>
        <end position="55"/>
    </location>
</feature>
<evidence type="ECO:0000313" key="3">
    <source>
        <dbReference type="Proteomes" id="UP000221165"/>
    </source>
</evidence>
<dbReference type="GeneID" id="94433300"/>
<dbReference type="VEuPathDB" id="ToxoDB:CSUI_009982"/>
<dbReference type="Proteomes" id="UP000221165">
    <property type="component" value="Unassembled WGS sequence"/>
</dbReference>
<keyword evidence="3" id="KW-1185">Reference proteome</keyword>
<proteinExistence type="predicted"/>
<dbReference type="EMBL" id="MIGC01006462">
    <property type="protein sequence ID" value="PHJ16205.1"/>
    <property type="molecule type" value="Genomic_DNA"/>
</dbReference>
<sequence length="122" mass="13762">MPSEWDRRKGGILQPIEKTFSFIYQSSSDSLDNAEEEGEEDHSPNLDSSRKEDKGNPGPEDEEGKQRSKRRISTSSRDRQEERQNAPGVFSTSSSPLVYPVSLSSSSSVPYHLMEALNEQRQ</sequence>
<evidence type="ECO:0000256" key="1">
    <source>
        <dbReference type="SAM" id="MobiDB-lite"/>
    </source>
</evidence>